<evidence type="ECO:0000256" key="3">
    <source>
        <dbReference type="ARBA" id="ARBA00022793"/>
    </source>
</evidence>
<dbReference type="InterPro" id="IPR010977">
    <property type="entry name" value="Aromatic_deC"/>
</dbReference>
<dbReference type="RefSeq" id="WP_129885657.1">
    <property type="nucleotide sequence ID" value="NZ_CP035758.1"/>
</dbReference>
<evidence type="ECO:0000256" key="2">
    <source>
        <dbReference type="ARBA" id="ARBA00009533"/>
    </source>
</evidence>
<gene>
    <name evidence="8" type="ORF">EPA93_03225</name>
</gene>
<dbReference type="PROSITE" id="PS00392">
    <property type="entry name" value="DDC_GAD_HDC_YDC"/>
    <property type="match status" value="1"/>
</dbReference>
<dbReference type="Proteomes" id="UP000290365">
    <property type="component" value="Chromosome"/>
</dbReference>
<dbReference type="InterPro" id="IPR002129">
    <property type="entry name" value="PyrdxlP-dep_de-COase"/>
</dbReference>
<keyword evidence="5 7" id="KW-0456">Lyase</keyword>
<evidence type="ECO:0000313" key="9">
    <source>
        <dbReference type="Proteomes" id="UP000290365"/>
    </source>
</evidence>
<evidence type="ECO:0000256" key="5">
    <source>
        <dbReference type="ARBA" id="ARBA00023239"/>
    </source>
</evidence>
<keyword evidence="9" id="KW-1185">Reference proteome</keyword>
<name>A0A4P6JIZ7_KTERU</name>
<dbReference type="Gene3D" id="3.90.1150.10">
    <property type="entry name" value="Aspartate Aminotransferase, domain 1"/>
    <property type="match status" value="1"/>
</dbReference>
<evidence type="ECO:0000313" key="8">
    <source>
        <dbReference type="EMBL" id="QBD75058.1"/>
    </source>
</evidence>
<dbReference type="InterPro" id="IPR015421">
    <property type="entry name" value="PyrdxlP-dep_Trfase_major"/>
</dbReference>
<dbReference type="GO" id="GO:0019752">
    <property type="term" value="P:carboxylic acid metabolic process"/>
    <property type="evidence" value="ECO:0007669"/>
    <property type="project" value="InterPro"/>
</dbReference>
<dbReference type="InterPro" id="IPR021115">
    <property type="entry name" value="Pyridoxal-P_BS"/>
</dbReference>
<comment type="similarity">
    <text evidence="2 7">Belongs to the group II decarboxylase family.</text>
</comment>
<dbReference type="SUPFAM" id="SSF53383">
    <property type="entry name" value="PLP-dependent transferases"/>
    <property type="match status" value="1"/>
</dbReference>
<accession>A0A4P6JIZ7</accession>
<dbReference type="OrthoDB" id="9803665at2"/>
<evidence type="ECO:0000256" key="1">
    <source>
        <dbReference type="ARBA" id="ARBA00001933"/>
    </source>
</evidence>
<dbReference type="PRINTS" id="PR00800">
    <property type="entry name" value="YHDCRBOXLASE"/>
</dbReference>
<dbReference type="InterPro" id="IPR015424">
    <property type="entry name" value="PyrdxlP-dep_Trfase"/>
</dbReference>
<protein>
    <submittedName>
        <fullName evidence="8">Aspartate aminotransferase family protein</fullName>
    </submittedName>
</protein>
<dbReference type="Pfam" id="PF00282">
    <property type="entry name" value="Pyridoxal_deC"/>
    <property type="match status" value="1"/>
</dbReference>
<sequence length="458" mass="49070">MGLQEDDERLPQILETAQAAALQFLQGLAGRPMGCSPQSLPHDVLPEEGLGALEALTAFRTKYEGQLSGSPGPRYWGFVTGGSTPAAIVGDWLVSAYDQNLSSAGDSIATDVEVEAVALLRALFNLPEQFAGVFVSGATQANLTALATARQWAAQRLGVDLSEEGLWNLPRIPVLTGAPHASITKSLAILGMGRQALELVPCLPGRLVLDTQALAQRLAALKGEPAIVVASAGEVNTGDFDDIAEIARLCKAHGAWLHVDGAFGLFAACDPAHAHLLQGVQEADSITSDGHKWLNVPYDCGIVFTRHLALQEQVFKAAAAYLGAGQDLLHRTPENSRRFRALPTWMTLMAYGRAGYRELVARCCELARRLGQGLERSTYFELLSPVYLDIVCFTLKGADAAQRDSLLDLLKQGGEVLLTPTTFAGQPAIRAALVNWLTTEEDVTRVLNALERAAQQLA</sequence>
<proteinExistence type="inferred from homology"/>
<feature type="modified residue" description="N6-(pyridoxal phosphate)lysine" evidence="6">
    <location>
        <position position="292"/>
    </location>
</feature>
<dbReference type="AlphaFoldDB" id="A0A4P6JIZ7"/>
<organism evidence="8 9">
    <name type="scientific">Ktedonosporobacter rubrisoli</name>
    <dbReference type="NCBI Taxonomy" id="2509675"/>
    <lineage>
        <taxon>Bacteria</taxon>
        <taxon>Bacillati</taxon>
        <taxon>Chloroflexota</taxon>
        <taxon>Ktedonobacteria</taxon>
        <taxon>Ktedonobacterales</taxon>
        <taxon>Ktedonosporobacteraceae</taxon>
        <taxon>Ktedonosporobacter</taxon>
    </lineage>
</organism>
<keyword evidence="8" id="KW-0808">Transferase</keyword>
<dbReference type="EMBL" id="CP035758">
    <property type="protein sequence ID" value="QBD75058.1"/>
    <property type="molecule type" value="Genomic_DNA"/>
</dbReference>
<evidence type="ECO:0000256" key="4">
    <source>
        <dbReference type="ARBA" id="ARBA00022898"/>
    </source>
</evidence>
<evidence type="ECO:0000256" key="7">
    <source>
        <dbReference type="RuleBase" id="RU000382"/>
    </source>
</evidence>
<dbReference type="Gene3D" id="3.40.640.10">
    <property type="entry name" value="Type I PLP-dependent aspartate aminotransferase-like (Major domain)"/>
    <property type="match status" value="1"/>
</dbReference>
<dbReference type="GO" id="GO:0008483">
    <property type="term" value="F:transaminase activity"/>
    <property type="evidence" value="ECO:0007669"/>
    <property type="project" value="UniProtKB-KW"/>
</dbReference>
<keyword evidence="4 6" id="KW-0663">Pyridoxal phosphate</keyword>
<keyword evidence="8" id="KW-0032">Aminotransferase</keyword>
<dbReference type="KEGG" id="kbs:EPA93_03225"/>
<keyword evidence="3" id="KW-0210">Decarboxylase</keyword>
<dbReference type="GO" id="GO:0030170">
    <property type="term" value="F:pyridoxal phosphate binding"/>
    <property type="evidence" value="ECO:0007669"/>
    <property type="project" value="InterPro"/>
</dbReference>
<dbReference type="GO" id="GO:0006520">
    <property type="term" value="P:amino acid metabolic process"/>
    <property type="evidence" value="ECO:0007669"/>
    <property type="project" value="InterPro"/>
</dbReference>
<dbReference type="PANTHER" id="PTHR11999">
    <property type="entry name" value="GROUP II PYRIDOXAL-5-PHOSPHATE DECARBOXYLASE"/>
    <property type="match status" value="1"/>
</dbReference>
<evidence type="ECO:0000256" key="6">
    <source>
        <dbReference type="PIRSR" id="PIRSR602129-50"/>
    </source>
</evidence>
<dbReference type="PANTHER" id="PTHR11999:SF70">
    <property type="entry name" value="MIP05841P"/>
    <property type="match status" value="1"/>
</dbReference>
<comment type="cofactor">
    <cofactor evidence="1 6 7">
        <name>pyridoxal 5'-phosphate</name>
        <dbReference type="ChEBI" id="CHEBI:597326"/>
    </cofactor>
</comment>
<reference evidence="8 9" key="1">
    <citation type="submission" date="2019-01" db="EMBL/GenBank/DDBJ databases">
        <title>Ktedonosporobacter rubrisoli SCAWS-G2.</title>
        <authorList>
            <person name="Huang Y."/>
            <person name="Yan B."/>
        </authorList>
    </citation>
    <scope>NUCLEOTIDE SEQUENCE [LARGE SCALE GENOMIC DNA]</scope>
    <source>
        <strain evidence="8 9">SCAWS-G2</strain>
    </source>
</reference>
<dbReference type="GO" id="GO:0004058">
    <property type="term" value="F:aromatic-L-amino-acid decarboxylase activity"/>
    <property type="evidence" value="ECO:0007669"/>
    <property type="project" value="UniProtKB-ARBA"/>
</dbReference>
<dbReference type="InterPro" id="IPR015422">
    <property type="entry name" value="PyrdxlP-dep_Trfase_small"/>
</dbReference>